<keyword evidence="4" id="KW-0614">Plasmid</keyword>
<name>A0A345IKV3_9DEIO</name>
<geneLocation type="plasmid" evidence="5">
    <name>pdrda</name>
</geneLocation>
<dbReference type="CDD" id="cd04186">
    <property type="entry name" value="GT_2_like_c"/>
    <property type="match status" value="1"/>
</dbReference>
<dbReference type="SUPFAM" id="SSF53448">
    <property type="entry name" value="Nucleotide-diphospho-sugar transferases"/>
    <property type="match status" value="1"/>
</dbReference>
<proteinExistence type="inferred from homology"/>
<dbReference type="InterPro" id="IPR029044">
    <property type="entry name" value="Nucleotide-diphossugar_trans"/>
</dbReference>
<dbReference type="Pfam" id="PF13641">
    <property type="entry name" value="Glyco_tranf_2_3"/>
    <property type="match status" value="1"/>
</dbReference>
<dbReference type="Gene3D" id="3.90.550.10">
    <property type="entry name" value="Spore Coat Polysaccharide Biosynthesis Protein SpsA, Chain A"/>
    <property type="match status" value="1"/>
</dbReference>
<dbReference type="EMBL" id="CP031159">
    <property type="protein sequence ID" value="AXH00326.1"/>
    <property type="molecule type" value="Genomic_DNA"/>
</dbReference>
<protein>
    <submittedName>
        <fullName evidence="4">Glycosyltransferase family 2 protein</fullName>
    </submittedName>
</protein>
<dbReference type="RefSeq" id="WP_114673018.1">
    <property type="nucleotide sequence ID" value="NZ_CP031159.1"/>
</dbReference>
<dbReference type="PANTHER" id="PTHR43179:SF12">
    <property type="entry name" value="GALACTOFURANOSYLTRANSFERASE GLFT2"/>
    <property type="match status" value="1"/>
</dbReference>
<dbReference type="KEGG" id="dwu:DVJ83_14180"/>
<sequence length="279" mass="31657">MYTNRVAVILLNWRNYSDTLECIYSIVSSGIDLRDVIVVDNDSQNESVNIIRRSIPDLEILESGHNGGFAYGCNAGIRIALERDYEYIWLLNNDTLINIQTLPQMLNIFSEENSREIGIVGSLIRYLEFPYEIQALGGGSINYLTGQTKNILEFGNLDKLDYITGASMLISRKVFEEIGLLDEGYFMYWEDVEFCVRAQKAGFGIAVATDSLVLHKEGASVGSEDPRKILIQNKAQTKFFCSYSKIWPVPLLIYSLGRSIKSILRGNLETAKYFWRGRL</sequence>
<reference evidence="4 5" key="1">
    <citation type="submission" date="2018-07" db="EMBL/GenBank/DDBJ databases">
        <title>Complete Genome and Methylome Analysis of Deinococcus wulumuqiensis NEB 479.</title>
        <authorList>
            <person name="Fomenkov A."/>
            <person name="Luyten Y."/>
            <person name="Vincze T."/>
            <person name="Anton B.P."/>
            <person name="Clark T."/>
            <person name="Roberts R.J."/>
            <person name="Morgan R.D."/>
        </authorList>
    </citation>
    <scope>NUCLEOTIDE SEQUENCE [LARGE SCALE GENOMIC DNA]</scope>
    <source>
        <strain evidence="4 5">NEB 479</strain>
        <plasmid evidence="5">Plasmid pdrda</plasmid>
    </source>
</reference>
<evidence type="ECO:0000256" key="1">
    <source>
        <dbReference type="ARBA" id="ARBA00006739"/>
    </source>
</evidence>
<dbReference type="Proteomes" id="UP000253744">
    <property type="component" value="Plasmid pDrdA"/>
</dbReference>
<evidence type="ECO:0000256" key="2">
    <source>
        <dbReference type="ARBA" id="ARBA00022676"/>
    </source>
</evidence>
<keyword evidence="2" id="KW-0328">Glycosyltransferase</keyword>
<dbReference type="GO" id="GO:0016757">
    <property type="term" value="F:glycosyltransferase activity"/>
    <property type="evidence" value="ECO:0007669"/>
    <property type="project" value="UniProtKB-KW"/>
</dbReference>
<comment type="similarity">
    <text evidence="1">Belongs to the glycosyltransferase 2 family.</text>
</comment>
<accession>A0A345IKV3</accession>
<keyword evidence="3 4" id="KW-0808">Transferase</keyword>
<gene>
    <name evidence="4" type="ORF">DVJ83_14180</name>
</gene>
<evidence type="ECO:0000313" key="5">
    <source>
        <dbReference type="Proteomes" id="UP000253744"/>
    </source>
</evidence>
<evidence type="ECO:0000256" key="3">
    <source>
        <dbReference type="ARBA" id="ARBA00022679"/>
    </source>
</evidence>
<dbReference type="AlphaFoldDB" id="A0A345IKV3"/>
<evidence type="ECO:0000313" key="4">
    <source>
        <dbReference type="EMBL" id="AXH00326.1"/>
    </source>
</evidence>
<dbReference type="PANTHER" id="PTHR43179">
    <property type="entry name" value="RHAMNOSYLTRANSFERASE WBBL"/>
    <property type="match status" value="1"/>
</dbReference>
<organism evidence="4 5">
    <name type="scientific">Deinococcus wulumuqiensis</name>
    <dbReference type="NCBI Taxonomy" id="980427"/>
    <lineage>
        <taxon>Bacteria</taxon>
        <taxon>Thermotogati</taxon>
        <taxon>Deinococcota</taxon>
        <taxon>Deinococci</taxon>
        <taxon>Deinococcales</taxon>
        <taxon>Deinococcaceae</taxon>
        <taxon>Deinococcus</taxon>
    </lineage>
</organism>